<dbReference type="Gene3D" id="2.102.20.10">
    <property type="entry name" value="Beta-galactosidase, domain 2"/>
    <property type="match status" value="1"/>
</dbReference>
<evidence type="ECO:0000313" key="12">
    <source>
        <dbReference type="Proteomes" id="UP000799536"/>
    </source>
</evidence>
<dbReference type="InterPro" id="IPR025972">
    <property type="entry name" value="BetaGal_dom3"/>
</dbReference>
<gene>
    <name evidence="11" type="ORF">GQ43DRAFT_443847</name>
</gene>
<reference evidence="11" key="1">
    <citation type="journal article" date="2020" name="Stud. Mycol.">
        <title>101 Dothideomycetes genomes: a test case for predicting lifestyles and emergence of pathogens.</title>
        <authorList>
            <person name="Haridas S."/>
            <person name="Albert R."/>
            <person name="Binder M."/>
            <person name="Bloem J."/>
            <person name="Labutti K."/>
            <person name="Salamov A."/>
            <person name="Andreopoulos B."/>
            <person name="Baker S."/>
            <person name="Barry K."/>
            <person name="Bills G."/>
            <person name="Bluhm B."/>
            <person name="Cannon C."/>
            <person name="Castanera R."/>
            <person name="Culley D."/>
            <person name="Daum C."/>
            <person name="Ezra D."/>
            <person name="Gonzalez J."/>
            <person name="Henrissat B."/>
            <person name="Kuo A."/>
            <person name="Liang C."/>
            <person name="Lipzen A."/>
            <person name="Lutzoni F."/>
            <person name="Magnuson J."/>
            <person name="Mondo S."/>
            <person name="Nolan M."/>
            <person name="Ohm R."/>
            <person name="Pangilinan J."/>
            <person name="Park H.-J."/>
            <person name="Ramirez L."/>
            <person name="Alfaro M."/>
            <person name="Sun H."/>
            <person name="Tritt A."/>
            <person name="Yoshinaga Y."/>
            <person name="Zwiers L.-H."/>
            <person name="Turgeon B."/>
            <person name="Goodwin S."/>
            <person name="Spatafora J."/>
            <person name="Crous P."/>
            <person name="Grigoriev I."/>
        </authorList>
    </citation>
    <scope>NUCLEOTIDE SEQUENCE</scope>
    <source>
        <strain evidence="11">ATCC 74209</strain>
    </source>
</reference>
<dbReference type="Gene3D" id="2.60.390.10">
    <property type="entry name" value="Beta-galactosidase, domain 3"/>
    <property type="match status" value="1"/>
</dbReference>
<dbReference type="InterPro" id="IPR037110">
    <property type="entry name" value="Betagal_dom2_sf"/>
</dbReference>
<dbReference type="FunFam" id="2.102.20.10:FF:000001">
    <property type="entry name" value="Beta-galactosidase A"/>
    <property type="match status" value="1"/>
</dbReference>
<dbReference type="Pfam" id="PF13363">
    <property type="entry name" value="BetaGal_dom3"/>
    <property type="match status" value="1"/>
</dbReference>
<protein>
    <recommendedName>
        <fullName evidence="3">beta-galactosidase</fullName>
        <ecNumber evidence="3">3.2.1.23</ecNumber>
    </recommendedName>
</protein>
<keyword evidence="6" id="KW-0325">Glycoprotein</keyword>
<feature type="chain" id="PRO_5040390784" description="beta-galactosidase" evidence="9">
    <location>
        <begin position="23"/>
        <end position="1009"/>
    </location>
</feature>
<dbReference type="InterPro" id="IPR025300">
    <property type="entry name" value="BetaGal_jelly_roll_dom"/>
</dbReference>
<evidence type="ECO:0000256" key="5">
    <source>
        <dbReference type="ARBA" id="ARBA00022801"/>
    </source>
</evidence>
<dbReference type="EMBL" id="ML994190">
    <property type="protein sequence ID" value="KAF2197877.1"/>
    <property type="molecule type" value="Genomic_DNA"/>
</dbReference>
<evidence type="ECO:0000259" key="10">
    <source>
        <dbReference type="SMART" id="SM01029"/>
    </source>
</evidence>
<keyword evidence="12" id="KW-1185">Reference proteome</keyword>
<dbReference type="SUPFAM" id="SSF51445">
    <property type="entry name" value="(Trans)glycosidases"/>
    <property type="match status" value="1"/>
</dbReference>
<comment type="catalytic activity">
    <reaction evidence="1">
        <text>Hydrolysis of terminal non-reducing beta-D-galactose residues in beta-D-galactosides.</text>
        <dbReference type="EC" id="3.2.1.23"/>
    </reaction>
</comment>
<dbReference type="InterPro" id="IPR008979">
    <property type="entry name" value="Galactose-bd-like_sf"/>
</dbReference>
<evidence type="ECO:0000256" key="4">
    <source>
        <dbReference type="ARBA" id="ARBA00022729"/>
    </source>
</evidence>
<dbReference type="OrthoDB" id="1657402at2759"/>
<keyword evidence="5" id="KW-0378">Hydrolase</keyword>
<dbReference type="InterPro" id="IPR017853">
    <property type="entry name" value="GH"/>
</dbReference>
<evidence type="ECO:0000256" key="3">
    <source>
        <dbReference type="ARBA" id="ARBA00012756"/>
    </source>
</evidence>
<evidence type="ECO:0000256" key="9">
    <source>
        <dbReference type="SAM" id="SignalP"/>
    </source>
</evidence>
<proteinExistence type="inferred from homology"/>
<comment type="similarity">
    <text evidence="2 8">Belongs to the glycosyl hydrolase 35 family.</text>
</comment>
<dbReference type="FunFam" id="3.20.20.80:FF:000040">
    <property type="entry name" value="Beta-galactosidase A"/>
    <property type="match status" value="1"/>
</dbReference>
<dbReference type="GO" id="GO:0004565">
    <property type="term" value="F:beta-galactosidase activity"/>
    <property type="evidence" value="ECO:0007669"/>
    <property type="project" value="UniProtKB-EC"/>
</dbReference>
<dbReference type="SUPFAM" id="SSF49785">
    <property type="entry name" value="Galactose-binding domain-like"/>
    <property type="match status" value="2"/>
</dbReference>
<dbReference type="SUPFAM" id="SSF51011">
    <property type="entry name" value="Glycosyl hydrolase domain"/>
    <property type="match status" value="1"/>
</dbReference>
<dbReference type="SUPFAM" id="SSF117100">
    <property type="entry name" value="Beta-galactosidase LacA, domain 3"/>
    <property type="match status" value="1"/>
</dbReference>
<dbReference type="PRINTS" id="PR00742">
    <property type="entry name" value="GLHYDRLASE35"/>
</dbReference>
<dbReference type="Gene3D" id="3.20.20.80">
    <property type="entry name" value="Glycosidases"/>
    <property type="match status" value="1"/>
</dbReference>
<sequence length="1009" mass="110214">MKLVNCLSSLTVASLLLLQTTAQNSNTALSAWPVHDNGLNDVVQWDHYSFKVNGKRLFVFSGELHYWRIPVPSVWRDLLEKIKAAGFTAYAFYGNWAWHSASDGTLDFETGAHNFESLLTIAKEVGLYVIVRPGPYVNAEANAGGFPLWLTTGAYGKLRTDDPKYTKAWKPYFEKFSEITSKHLVTNGGNAIVYQMENEYGDQWEGNPTDKVPNESANKYMTELQETARANGIDIPVIHNDPNMYSRSWSKDFSNETGNVDIAGLDSYPSCWSCNLNECTGTNGEYEAYKTINYYDHFAEVSNTQPKFFPEFQGGSYNPWDGPAEGCPNDIGADFANLFYRDLISQQVSAISLYMMYGGTNWGAFAAPVVATSYDYSSPIQESRGLWSKYSETKNIAMFTRVARDLTLTDRVGNSTDYSTNPSVKVTELRNPETKAAFYVTVHADSTSSSVESFKVHVSTSVGNLTIPQRGGEIVLNGHQSKILTTDFKLGDEQLVYSTAEILTYSVVDGEPVLVLSVGSGESAEFMLEGAKFGWVAKNPGSSHTSFYREGNGLIVSLSKASKETVIQFNNGVKVVVADKAAAYNIWAPNLTNDPLAPINESVIVSGPYLVRGISSPDRYTLALTGDSKVATSIEVWASRGVKRLTWNGKTLIAVRTTYGSLIARVPGPSKKISLPRLSNWKVADSLPEANPSYNDNSSAWVDANHNSTENAMKPDTLPVLYVDDYGFHASSHLFRGYFAGPASGVHLSVAGGTAFGWSAWLNGAHIGSFFGNNTFGTEQGNLTLSFTNATVYTNTSNVLLVVQDNTGHGLRDQATNPRGILKAALLSNTTTFSKWKIAGTAGGEKNIDAVRGPLNEGGLTAERLGWHLPGFDASKWSSGSPSLGFSGAGIQFYRTVVPLTIPNGLDAAIAFSLSAPSSKLLRAQLFVNGYQYGRFNPNVGNQVEFPVPPGILNYNGDNTIGLVVWAQSEEGAKVEVDWKVLWTTESSWTVGKTDDLRPGWTKERLEYA</sequence>
<dbReference type="InterPro" id="IPR001944">
    <property type="entry name" value="Glycoside_Hdrlase_35"/>
</dbReference>
<dbReference type="InterPro" id="IPR018954">
    <property type="entry name" value="Betagal_dom2"/>
</dbReference>
<feature type="signal peptide" evidence="9">
    <location>
        <begin position="1"/>
        <end position="22"/>
    </location>
</feature>
<dbReference type="InterPro" id="IPR036833">
    <property type="entry name" value="BetaGal_dom3_sf"/>
</dbReference>
<evidence type="ECO:0000256" key="6">
    <source>
        <dbReference type="ARBA" id="ARBA00023180"/>
    </source>
</evidence>
<dbReference type="Pfam" id="PF10435">
    <property type="entry name" value="BetaGal_dom2"/>
    <property type="match status" value="1"/>
</dbReference>
<comment type="caution">
    <text evidence="11">The sequence shown here is derived from an EMBL/GenBank/DDBJ whole genome shotgun (WGS) entry which is preliminary data.</text>
</comment>
<organism evidence="11 12">
    <name type="scientific">Delitschia confertaspora ATCC 74209</name>
    <dbReference type="NCBI Taxonomy" id="1513339"/>
    <lineage>
        <taxon>Eukaryota</taxon>
        <taxon>Fungi</taxon>
        <taxon>Dikarya</taxon>
        <taxon>Ascomycota</taxon>
        <taxon>Pezizomycotina</taxon>
        <taxon>Dothideomycetes</taxon>
        <taxon>Pleosporomycetidae</taxon>
        <taxon>Pleosporales</taxon>
        <taxon>Delitschiaceae</taxon>
        <taxon>Delitschia</taxon>
    </lineage>
</organism>
<dbReference type="Pfam" id="PF01301">
    <property type="entry name" value="Glyco_hydro_35"/>
    <property type="match status" value="1"/>
</dbReference>
<dbReference type="SMART" id="SM01029">
    <property type="entry name" value="BetaGal_dom2"/>
    <property type="match status" value="1"/>
</dbReference>
<evidence type="ECO:0000256" key="8">
    <source>
        <dbReference type="RuleBase" id="RU003679"/>
    </source>
</evidence>
<accession>A0A9P4JJJ9</accession>
<keyword evidence="4 9" id="KW-0732">Signal</keyword>
<dbReference type="PANTHER" id="PTHR23421">
    <property type="entry name" value="BETA-GALACTOSIDASE RELATED"/>
    <property type="match status" value="1"/>
</dbReference>
<feature type="domain" description="Beta-galactosidase" evidence="10">
    <location>
        <begin position="405"/>
        <end position="586"/>
    </location>
</feature>
<dbReference type="Pfam" id="PF13364">
    <property type="entry name" value="BetaGal_ABD2"/>
    <property type="match status" value="2"/>
</dbReference>
<dbReference type="AlphaFoldDB" id="A0A9P4JJJ9"/>
<keyword evidence="7" id="KW-0326">Glycosidase</keyword>
<evidence type="ECO:0000313" key="11">
    <source>
        <dbReference type="EMBL" id="KAF2197877.1"/>
    </source>
</evidence>
<name>A0A9P4JJJ9_9PLEO</name>
<dbReference type="GO" id="GO:0005975">
    <property type="term" value="P:carbohydrate metabolic process"/>
    <property type="evidence" value="ECO:0007669"/>
    <property type="project" value="InterPro"/>
</dbReference>
<dbReference type="Gene3D" id="2.60.120.260">
    <property type="entry name" value="Galactose-binding domain-like"/>
    <property type="match status" value="2"/>
</dbReference>
<evidence type="ECO:0000256" key="1">
    <source>
        <dbReference type="ARBA" id="ARBA00001412"/>
    </source>
</evidence>
<dbReference type="FunFam" id="2.60.120.260:FF:000065">
    <property type="entry name" value="Beta-galactosidase A"/>
    <property type="match status" value="1"/>
</dbReference>
<evidence type="ECO:0000256" key="2">
    <source>
        <dbReference type="ARBA" id="ARBA00009809"/>
    </source>
</evidence>
<evidence type="ECO:0000256" key="7">
    <source>
        <dbReference type="ARBA" id="ARBA00023295"/>
    </source>
</evidence>
<dbReference type="InterPro" id="IPR031330">
    <property type="entry name" value="Gly_Hdrlase_35_cat"/>
</dbReference>
<dbReference type="Proteomes" id="UP000799536">
    <property type="component" value="Unassembled WGS sequence"/>
</dbReference>
<dbReference type="EC" id="3.2.1.23" evidence="3"/>